<dbReference type="Pfam" id="PF09346">
    <property type="entry name" value="SMI1_KNR4"/>
    <property type="match status" value="1"/>
</dbReference>
<dbReference type="SMART" id="SM00860">
    <property type="entry name" value="SMI1_KNR4"/>
    <property type="match status" value="1"/>
</dbReference>
<name>A0A318JAK4_9BURK</name>
<dbReference type="Proteomes" id="UP000247792">
    <property type="component" value="Unassembled WGS sequence"/>
</dbReference>
<dbReference type="EMBL" id="QJKB01000002">
    <property type="protein sequence ID" value="PXX45148.1"/>
    <property type="molecule type" value="Genomic_DNA"/>
</dbReference>
<evidence type="ECO:0000259" key="1">
    <source>
        <dbReference type="SMART" id="SM00860"/>
    </source>
</evidence>
<organism evidence="2 3">
    <name type="scientific">Undibacterium pigrum</name>
    <dbReference type="NCBI Taxonomy" id="401470"/>
    <lineage>
        <taxon>Bacteria</taxon>
        <taxon>Pseudomonadati</taxon>
        <taxon>Pseudomonadota</taxon>
        <taxon>Betaproteobacteria</taxon>
        <taxon>Burkholderiales</taxon>
        <taxon>Oxalobacteraceae</taxon>
        <taxon>Undibacterium</taxon>
    </lineage>
</organism>
<feature type="domain" description="Knr4/Smi1-like" evidence="1">
    <location>
        <begin position="26"/>
        <end position="168"/>
    </location>
</feature>
<dbReference type="RefSeq" id="WP_110254613.1">
    <property type="nucleotide sequence ID" value="NZ_QJKB01000002.1"/>
</dbReference>
<proteinExistence type="predicted"/>
<keyword evidence="3" id="KW-1185">Reference proteome</keyword>
<accession>A0A318JAK4</accession>
<dbReference type="Gene3D" id="3.40.1580.10">
    <property type="entry name" value="SMI1/KNR4-like"/>
    <property type="match status" value="1"/>
</dbReference>
<comment type="caution">
    <text evidence="2">The sequence shown here is derived from an EMBL/GenBank/DDBJ whole genome shotgun (WGS) entry which is preliminary data.</text>
</comment>
<evidence type="ECO:0000313" key="3">
    <source>
        <dbReference type="Proteomes" id="UP000247792"/>
    </source>
</evidence>
<dbReference type="PANTHER" id="PTHR47432:SF1">
    <property type="entry name" value="CELL WALL ASSEMBLY REGULATOR SMI1"/>
    <property type="match status" value="1"/>
</dbReference>
<protein>
    <submittedName>
        <fullName evidence="2">Cell wall assembly regulator SMI1</fullName>
    </submittedName>
</protein>
<evidence type="ECO:0000313" key="2">
    <source>
        <dbReference type="EMBL" id="PXX45148.1"/>
    </source>
</evidence>
<dbReference type="PANTHER" id="PTHR47432">
    <property type="entry name" value="CELL WALL ASSEMBLY REGULATOR SMI1"/>
    <property type="match status" value="1"/>
</dbReference>
<reference evidence="2 3" key="1">
    <citation type="submission" date="2018-05" db="EMBL/GenBank/DDBJ databases">
        <title>Genomic Encyclopedia of Type Strains, Phase IV (KMG-IV): sequencing the most valuable type-strain genomes for metagenomic binning, comparative biology and taxonomic classification.</title>
        <authorList>
            <person name="Goeker M."/>
        </authorList>
    </citation>
    <scope>NUCLEOTIDE SEQUENCE [LARGE SCALE GENOMIC DNA]</scope>
    <source>
        <strain evidence="2 3">DSM 19792</strain>
    </source>
</reference>
<sequence>MRFSDYLKKVLTLYADADVAPELQPSATLAEITALEQDFGFPLPEELKQAWLAANGGGYYKALFARPGYLTGYDFLSLSDCMDERMSMKNRAVQYLDYQQEEARDARISPNWYEPGWLPFASFGGGTLLLILDMSPRAQGKAGQIICFTHDPDCMEYVAASFNDLLVASLKMFEEEADELIYED</sequence>
<dbReference type="SUPFAM" id="SSF160631">
    <property type="entry name" value="SMI1/KNR4-like"/>
    <property type="match status" value="1"/>
</dbReference>
<dbReference type="OrthoDB" id="9000310at2"/>
<dbReference type="AlphaFoldDB" id="A0A318JAK4"/>
<dbReference type="InterPro" id="IPR051873">
    <property type="entry name" value="KNR4/SMI1_regulator"/>
</dbReference>
<dbReference type="InterPro" id="IPR037883">
    <property type="entry name" value="Knr4/Smi1-like_sf"/>
</dbReference>
<gene>
    <name evidence="2" type="ORF">DFR42_102361</name>
</gene>
<dbReference type="InterPro" id="IPR018958">
    <property type="entry name" value="Knr4/Smi1-like_dom"/>
</dbReference>